<organism evidence="7 8">
    <name type="scientific">Tegillarca granosa</name>
    <name type="common">Malaysian cockle</name>
    <name type="synonym">Anadara granosa</name>
    <dbReference type="NCBI Taxonomy" id="220873"/>
    <lineage>
        <taxon>Eukaryota</taxon>
        <taxon>Metazoa</taxon>
        <taxon>Spiralia</taxon>
        <taxon>Lophotrochozoa</taxon>
        <taxon>Mollusca</taxon>
        <taxon>Bivalvia</taxon>
        <taxon>Autobranchia</taxon>
        <taxon>Pteriomorphia</taxon>
        <taxon>Arcoida</taxon>
        <taxon>Arcoidea</taxon>
        <taxon>Arcidae</taxon>
        <taxon>Tegillarca</taxon>
    </lineage>
</organism>
<keyword evidence="3 6" id="KW-0812">Transmembrane</keyword>
<dbReference type="PRINTS" id="PR01792">
    <property type="entry name" value="VDCCGAMMA"/>
</dbReference>
<comment type="caution">
    <text evidence="7">The sequence shown here is derived from an EMBL/GenBank/DDBJ whole genome shotgun (WGS) entry which is preliminary data.</text>
</comment>
<keyword evidence="5 6" id="KW-0472">Membrane</keyword>
<keyword evidence="8" id="KW-1185">Reference proteome</keyword>
<evidence type="ECO:0000256" key="6">
    <source>
        <dbReference type="SAM" id="Phobius"/>
    </source>
</evidence>
<gene>
    <name evidence="7" type="ORF">KUTeg_003834</name>
</gene>
<reference evidence="7 8" key="1">
    <citation type="submission" date="2022-12" db="EMBL/GenBank/DDBJ databases">
        <title>Chromosome-level genome of Tegillarca granosa.</title>
        <authorList>
            <person name="Kim J."/>
        </authorList>
    </citation>
    <scope>NUCLEOTIDE SEQUENCE [LARGE SCALE GENOMIC DNA]</scope>
    <source>
        <strain evidence="7">Teg-2019</strain>
        <tissue evidence="7">Adductor muscle</tissue>
    </source>
</reference>
<evidence type="ECO:0000256" key="4">
    <source>
        <dbReference type="ARBA" id="ARBA00022989"/>
    </source>
</evidence>
<feature type="transmembrane region" description="Helical" evidence="6">
    <location>
        <begin position="134"/>
        <end position="157"/>
    </location>
</feature>
<comment type="similarity">
    <text evidence="2">Belongs to the PMP-22/EMP/MP20 family. CACNG subfamily.</text>
</comment>
<feature type="transmembrane region" description="Helical" evidence="6">
    <location>
        <begin position="177"/>
        <end position="200"/>
    </location>
</feature>
<dbReference type="Proteomes" id="UP001217089">
    <property type="component" value="Unassembled WGS sequence"/>
</dbReference>
<evidence type="ECO:0000313" key="8">
    <source>
        <dbReference type="Proteomes" id="UP001217089"/>
    </source>
</evidence>
<feature type="transmembrane region" description="Helical" evidence="6">
    <location>
        <begin position="102"/>
        <end position="122"/>
    </location>
</feature>
<evidence type="ECO:0000313" key="7">
    <source>
        <dbReference type="EMBL" id="KAJ8318743.1"/>
    </source>
</evidence>
<evidence type="ECO:0000256" key="1">
    <source>
        <dbReference type="ARBA" id="ARBA00004141"/>
    </source>
</evidence>
<evidence type="ECO:0000256" key="3">
    <source>
        <dbReference type="ARBA" id="ARBA00022692"/>
    </source>
</evidence>
<sequence length="241" mass="26389">MYCSPGALTSASFALDATALGSIALAIATNHWLITNEATGMNFEVNENTTMFLKFELTSRIGLWRWCTSNVQDYLRGLKTEKIDGQTTSASIGEAQMGATPVFIIGLLFMVVATVTSIVGNFKADIRTLIASILYINGGNQLFISLCLAIGIILYITFVNDEASHHTNTPFSYHYGWSAYLVGLSFVTSEAAAVVGIYLFMSRHSKPEDMVKIIPGLEEKLKIEPASTQQERGHDFNTLIL</sequence>
<dbReference type="EMBL" id="JARBDR010000214">
    <property type="protein sequence ID" value="KAJ8318743.1"/>
    <property type="molecule type" value="Genomic_DNA"/>
</dbReference>
<dbReference type="PANTHER" id="PTHR12107:SF0">
    <property type="entry name" value="STARGAZIN (MAMMALIAN CALCIUM CHANNEL) HOMOLOG"/>
    <property type="match status" value="1"/>
</dbReference>
<dbReference type="InterPro" id="IPR004031">
    <property type="entry name" value="PMP22/EMP/MP20/Claudin"/>
</dbReference>
<comment type="subcellular location">
    <subcellularLocation>
        <location evidence="1">Membrane</location>
        <topology evidence="1">Multi-pass membrane protein</topology>
    </subcellularLocation>
</comment>
<proteinExistence type="inferred from homology"/>
<evidence type="ECO:0000256" key="2">
    <source>
        <dbReference type="ARBA" id="ARBA00007111"/>
    </source>
</evidence>
<keyword evidence="4 6" id="KW-1133">Transmembrane helix</keyword>
<dbReference type="InterPro" id="IPR008368">
    <property type="entry name" value="VDCC_gsu"/>
</dbReference>
<dbReference type="Pfam" id="PF13903">
    <property type="entry name" value="Claudin_2"/>
    <property type="match status" value="1"/>
</dbReference>
<name>A0ABQ9FNB8_TEGGR</name>
<accession>A0ABQ9FNB8</accession>
<evidence type="ECO:0000256" key="5">
    <source>
        <dbReference type="ARBA" id="ARBA00023136"/>
    </source>
</evidence>
<dbReference type="PANTHER" id="PTHR12107">
    <property type="entry name" value="VOLTAGE-DEPENDENT CALCIUM CHANNEL GAMMA SUBUNIT"/>
    <property type="match status" value="1"/>
</dbReference>
<dbReference type="InterPro" id="IPR051072">
    <property type="entry name" value="CACNG_subunit"/>
</dbReference>
<dbReference type="Gene3D" id="1.20.140.150">
    <property type="match status" value="1"/>
</dbReference>
<protein>
    <submittedName>
        <fullName evidence="7">Uncharacterized protein</fullName>
    </submittedName>
</protein>